<feature type="chain" id="PRO_5047065271" evidence="6">
    <location>
        <begin position="23"/>
        <end position="513"/>
    </location>
</feature>
<evidence type="ECO:0000259" key="7">
    <source>
        <dbReference type="Pfam" id="PF07980"/>
    </source>
</evidence>
<dbReference type="Gene3D" id="1.25.40.390">
    <property type="match status" value="1"/>
</dbReference>
<keyword evidence="10" id="KW-1185">Reference proteome</keyword>
<feature type="domain" description="RagB/SusD" evidence="7">
    <location>
        <begin position="366"/>
        <end position="513"/>
    </location>
</feature>
<dbReference type="Pfam" id="PF07980">
    <property type="entry name" value="SusD_RagB"/>
    <property type="match status" value="1"/>
</dbReference>
<sequence length="513" mass="57805">MKNFKASILIVLLMISMGPACTRLDETLYTQVPVDDFGKSEEQINALVGSIYSSLKLHCIDWDTYLTMDGLSSDMIAIPGFKGGDWSEPMYKETMQHKWNASSSGFNASYFEPSASISLCNQIYYQIDINKAIVPELKDQILAEIRGVRAFWYYILCDHYGNVPIVTDFLDKSQPETKTRQEVFTFIVNELNDIKDKLRNDVATPASYGKMTRGAAYTLLAKMYLNAAVWNPAGGNKWEDCVKACDTVLAMPYQLEKWDINFVSNNNISREAIFSAVFRAGGSGRQNNIALNTLHYFDPIALGLNIAPWNGIAANPPYVKEFDPADTRFAASFLIGPMKNPAGEIIMTPHGRPLIHTIDMVLNEVGPDGWGWINQEEGARIKKWQFEPGLSTSMENDFHIFRLADVYLMKAEALLRSGGSNGEATSLVNTIRARAFADPSKLYTAVTLEDIYKERRFELAWEGFTRQDMIRYNKFLLPRPPFKPNTSDPKYLLYAIPQAAIDANNKLKQNPGY</sequence>
<proteinExistence type="inferred from homology"/>
<keyword evidence="3 6" id="KW-0732">Signal</keyword>
<gene>
    <name evidence="9" type="ORF">ABR189_03545</name>
</gene>
<feature type="signal peptide" evidence="6">
    <location>
        <begin position="1"/>
        <end position="22"/>
    </location>
</feature>
<dbReference type="SUPFAM" id="SSF48452">
    <property type="entry name" value="TPR-like"/>
    <property type="match status" value="1"/>
</dbReference>
<evidence type="ECO:0000256" key="3">
    <source>
        <dbReference type="ARBA" id="ARBA00022729"/>
    </source>
</evidence>
<dbReference type="EMBL" id="JBEXAC010000001">
    <property type="protein sequence ID" value="MET6996420.1"/>
    <property type="molecule type" value="Genomic_DNA"/>
</dbReference>
<evidence type="ECO:0000313" key="10">
    <source>
        <dbReference type="Proteomes" id="UP001549749"/>
    </source>
</evidence>
<dbReference type="RefSeq" id="WP_354659062.1">
    <property type="nucleotide sequence ID" value="NZ_JBEXAC010000001.1"/>
</dbReference>
<evidence type="ECO:0000259" key="8">
    <source>
        <dbReference type="Pfam" id="PF14322"/>
    </source>
</evidence>
<evidence type="ECO:0000256" key="6">
    <source>
        <dbReference type="SAM" id="SignalP"/>
    </source>
</evidence>
<comment type="subcellular location">
    <subcellularLocation>
        <location evidence="1">Cell outer membrane</location>
    </subcellularLocation>
</comment>
<evidence type="ECO:0000313" key="9">
    <source>
        <dbReference type="EMBL" id="MET6996420.1"/>
    </source>
</evidence>
<comment type="similarity">
    <text evidence="2">Belongs to the SusD family.</text>
</comment>
<dbReference type="InterPro" id="IPR033985">
    <property type="entry name" value="SusD-like_N"/>
</dbReference>
<feature type="domain" description="SusD-like N-terminal" evidence="8">
    <location>
        <begin position="92"/>
        <end position="225"/>
    </location>
</feature>
<dbReference type="CDD" id="cd08977">
    <property type="entry name" value="SusD"/>
    <property type="match status" value="1"/>
</dbReference>
<keyword evidence="4" id="KW-0472">Membrane</keyword>
<dbReference type="InterPro" id="IPR012944">
    <property type="entry name" value="SusD_RagB_dom"/>
</dbReference>
<accession>A0ABV2T057</accession>
<comment type="caution">
    <text evidence="9">The sequence shown here is derived from an EMBL/GenBank/DDBJ whole genome shotgun (WGS) entry which is preliminary data.</text>
</comment>
<reference evidence="9 10" key="1">
    <citation type="submission" date="2024-06" db="EMBL/GenBank/DDBJ databases">
        <title>Chitinophaga defluvii sp. nov., isolated from municipal sewage.</title>
        <authorList>
            <person name="Zhang L."/>
        </authorList>
    </citation>
    <scope>NUCLEOTIDE SEQUENCE [LARGE SCALE GENOMIC DNA]</scope>
    <source>
        <strain evidence="9 10">H8</strain>
    </source>
</reference>
<dbReference type="Pfam" id="PF14322">
    <property type="entry name" value="SusD-like_3"/>
    <property type="match status" value="1"/>
</dbReference>
<name>A0ABV2T057_9BACT</name>
<keyword evidence="5" id="KW-0998">Cell outer membrane</keyword>
<evidence type="ECO:0000256" key="4">
    <source>
        <dbReference type="ARBA" id="ARBA00023136"/>
    </source>
</evidence>
<dbReference type="Proteomes" id="UP001549749">
    <property type="component" value="Unassembled WGS sequence"/>
</dbReference>
<evidence type="ECO:0000256" key="5">
    <source>
        <dbReference type="ARBA" id="ARBA00023237"/>
    </source>
</evidence>
<protein>
    <submittedName>
        <fullName evidence="9">RagB/SusD family nutrient uptake outer membrane protein</fullName>
    </submittedName>
</protein>
<dbReference type="InterPro" id="IPR011990">
    <property type="entry name" value="TPR-like_helical_dom_sf"/>
</dbReference>
<evidence type="ECO:0000256" key="2">
    <source>
        <dbReference type="ARBA" id="ARBA00006275"/>
    </source>
</evidence>
<organism evidence="9 10">
    <name type="scientific">Chitinophaga defluvii</name>
    <dbReference type="NCBI Taxonomy" id="3163343"/>
    <lineage>
        <taxon>Bacteria</taxon>
        <taxon>Pseudomonadati</taxon>
        <taxon>Bacteroidota</taxon>
        <taxon>Chitinophagia</taxon>
        <taxon>Chitinophagales</taxon>
        <taxon>Chitinophagaceae</taxon>
        <taxon>Chitinophaga</taxon>
    </lineage>
</organism>
<evidence type="ECO:0000256" key="1">
    <source>
        <dbReference type="ARBA" id="ARBA00004442"/>
    </source>
</evidence>